<evidence type="ECO:0000256" key="4">
    <source>
        <dbReference type="ARBA" id="ARBA00022692"/>
    </source>
</evidence>
<dbReference type="InterPro" id="IPR005828">
    <property type="entry name" value="MFS_sugar_transport-like"/>
</dbReference>
<dbReference type="PROSITE" id="PS00216">
    <property type="entry name" value="SUGAR_TRANSPORT_1"/>
    <property type="match status" value="1"/>
</dbReference>
<comment type="catalytic activity">
    <reaction evidence="7">
        <text>myo-inositol(out) + H(+)(out) = myo-inositol(in) + H(+)(in)</text>
        <dbReference type="Rhea" id="RHEA:60364"/>
        <dbReference type="ChEBI" id="CHEBI:15378"/>
        <dbReference type="ChEBI" id="CHEBI:17268"/>
    </reaction>
</comment>
<evidence type="ECO:0000313" key="12">
    <source>
        <dbReference type="Proteomes" id="UP000077266"/>
    </source>
</evidence>
<name>A0A165PZD3_EXIGL</name>
<feature type="transmembrane region" description="Helical" evidence="9">
    <location>
        <begin position="87"/>
        <end position="105"/>
    </location>
</feature>
<dbReference type="InterPro" id="IPR036259">
    <property type="entry name" value="MFS_trans_sf"/>
</dbReference>
<evidence type="ECO:0000256" key="7">
    <source>
        <dbReference type="ARBA" id="ARBA00049119"/>
    </source>
</evidence>
<feature type="transmembrane region" description="Helical" evidence="9">
    <location>
        <begin position="433"/>
        <end position="452"/>
    </location>
</feature>
<dbReference type="InterPro" id="IPR020846">
    <property type="entry name" value="MFS_dom"/>
</dbReference>
<dbReference type="AlphaFoldDB" id="A0A165PZD3"/>
<feature type="transmembrane region" description="Helical" evidence="9">
    <location>
        <begin position="333"/>
        <end position="356"/>
    </location>
</feature>
<dbReference type="InterPro" id="IPR003663">
    <property type="entry name" value="Sugar/inositol_transpt"/>
</dbReference>
<evidence type="ECO:0000256" key="8">
    <source>
        <dbReference type="RuleBase" id="RU003346"/>
    </source>
</evidence>
<evidence type="ECO:0000256" key="1">
    <source>
        <dbReference type="ARBA" id="ARBA00004141"/>
    </source>
</evidence>
<dbReference type="Gene3D" id="1.20.1250.20">
    <property type="entry name" value="MFS general substrate transporter like domains"/>
    <property type="match status" value="1"/>
</dbReference>
<evidence type="ECO:0000256" key="9">
    <source>
        <dbReference type="SAM" id="Phobius"/>
    </source>
</evidence>
<dbReference type="GO" id="GO:0016020">
    <property type="term" value="C:membrane"/>
    <property type="evidence" value="ECO:0007669"/>
    <property type="project" value="UniProtKB-SubCell"/>
</dbReference>
<evidence type="ECO:0000259" key="10">
    <source>
        <dbReference type="PROSITE" id="PS50850"/>
    </source>
</evidence>
<keyword evidence="5 9" id="KW-1133">Transmembrane helix</keyword>
<dbReference type="PANTHER" id="PTHR48022">
    <property type="entry name" value="PLASTIDIC GLUCOSE TRANSPORTER 4"/>
    <property type="match status" value="1"/>
</dbReference>
<dbReference type="InParanoid" id="A0A165PZD3"/>
<dbReference type="Proteomes" id="UP000077266">
    <property type="component" value="Unassembled WGS sequence"/>
</dbReference>
<keyword evidence="6 9" id="KW-0472">Membrane</keyword>
<comment type="similarity">
    <text evidence="2 8">Belongs to the major facilitator superfamily. Sugar transporter (TC 2.A.1.1) family.</text>
</comment>
<feature type="transmembrane region" description="Helical" evidence="9">
    <location>
        <begin position="309"/>
        <end position="326"/>
    </location>
</feature>
<keyword evidence="4 9" id="KW-0812">Transmembrane</keyword>
<evidence type="ECO:0000256" key="5">
    <source>
        <dbReference type="ARBA" id="ARBA00022989"/>
    </source>
</evidence>
<protein>
    <submittedName>
        <fullName evidence="11">General substrate transporter</fullName>
    </submittedName>
</protein>
<proteinExistence type="inferred from homology"/>
<dbReference type="PANTHER" id="PTHR48022:SF64">
    <property type="entry name" value="MAJOR FACILITATOR SUPERFAMILY (MFS) PROFILE DOMAIN-CONTAINING PROTEIN"/>
    <property type="match status" value="1"/>
</dbReference>
<keyword evidence="3 8" id="KW-0813">Transport</keyword>
<dbReference type="InterPro" id="IPR005829">
    <property type="entry name" value="Sugar_transporter_CS"/>
</dbReference>
<feature type="transmembrane region" description="Helical" evidence="9">
    <location>
        <begin position="404"/>
        <end position="421"/>
    </location>
</feature>
<gene>
    <name evidence="11" type="ORF">EXIGLDRAFT_664877</name>
</gene>
<dbReference type="GO" id="GO:0005351">
    <property type="term" value="F:carbohydrate:proton symporter activity"/>
    <property type="evidence" value="ECO:0007669"/>
    <property type="project" value="TreeGrafter"/>
</dbReference>
<keyword evidence="12" id="KW-1185">Reference proteome</keyword>
<feature type="transmembrane region" description="Helical" evidence="9">
    <location>
        <begin position="368"/>
        <end position="392"/>
    </location>
</feature>
<dbReference type="InterPro" id="IPR050360">
    <property type="entry name" value="MFS_Sugar_Transporters"/>
</dbReference>
<evidence type="ECO:0000256" key="2">
    <source>
        <dbReference type="ARBA" id="ARBA00010992"/>
    </source>
</evidence>
<dbReference type="EMBL" id="KV425886">
    <property type="protein sequence ID" value="KZW02871.1"/>
    <property type="molecule type" value="Genomic_DNA"/>
</dbReference>
<feature type="transmembrane region" description="Helical" evidence="9">
    <location>
        <begin position="152"/>
        <end position="172"/>
    </location>
</feature>
<feature type="transmembrane region" description="Helical" evidence="9">
    <location>
        <begin position="269"/>
        <end position="289"/>
    </location>
</feature>
<reference evidence="11 12" key="1">
    <citation type="journal article" date="2016" name="Mol. Biol. Evol.">
        <title>Comparative Genomics of Early-Diverging Mushroom-Forming Fungi Provides Insights into the Origins of Lignocellulose Decay Capabilities.</title>
        <authorList>
            <person name="Nagy L.G."/>
            <person name="Riley R."/>
            <person name="Tritt A."/>
            <person name="Adam C."/>
            <person name="Daum C."/>
            <person name="Floudas D."/>
            <person name="Sun H."/>
            <person name="Yadav J.S."/>
            <person name="Pangilinan J."/>
            <person name="Larsson K.H."/>
            <person name="Matsuura K."/>
            <person name="Barry K."/>
            <person name="Labutti K."/>
            <person name="Kuo R."/>
            <person name="Ohm R.A."/>
            <person name="Bhattacharya S.S."/>
            <person name="Shirouzu T."/>
            <person name="Yoshinaga Y."/>
            <person name="Martin F.M."/>
            <person name="Grigoriev I.V."/>
            <person name="Hibbett D.S."/>
        </authorList>
    </citation>
    <scope>NUCLEOTIDE SEQUENCE [LARGE SCALE GENOMIC DNA]</scope>
    <source>
        <strain evidence="11 12">HHB12029</strain>
    </source>
</reference>
<evidence type="ECO:0000256" key="6">
    <source>
        <dbReference type="ARBA" id="ARBA00023136"/>
    </source>
</evidence>
<dbReference type="SUPFAM" id="SSF103473">
    <property type="entry name" value="MFS general substrate transporter"/>
    <property type="match status" value="1"/>
</dbReference>
<dbReference type="OrthoDB" id="6133115at2759"/>
<evidence type="ECO:0000313" key="11">
    <source>
        <dbReference type="EMBL" id="KZW02871.1"/>
    </source>
</evidence>
<dbReference type="NCBIfam" id="TIGR00879">
    <property type="entry name" value="SP"/>
    <property type="match status" value="1"/>
</dbReference>
<evidence type="ECO:0000256" key="3">
    <source>
        <dbReference type="ARBA" id="ARBA00022448"/>
    </source>
</evidence>
<feature type="transmembrane region" description="Helical" evidence="9">
    <location>
        <begin position="12"/>
        <end position="29"/>
    </location>
</feature>
<feature type="transmembrane region" description="Helical" evidence="9">
    <location>
        <begin position="117"/>
        <end position="140"/>
    </location>
</feature>
<sequence>MLYSGRWYQHSHLVVLNLVLVIPLISSYANGYDGSMMNGLQSVDQWRTFFDNPGGSRLGLLNAIQSIGSLCGTLPAPYVADIFGRRIGIITGSFIVLGGSILQAATQNINMFIASRFLIGFGTTFAQMASPLLISELAYVTQRAPLTSLYNSLWSSGNIIAAWTTFGTFRIASNWSWRIPSALQGLSSVIQVFTIWFVPESPRWLCSKGRHAEARKILAKYHAAGDETHPLIAYEMREITDAIALEAEMAKVSWLDLFRTPGNRRRMRVIIAIALFSQLSGNTLTSYYLSRVLNSIGITSAADQTLINGVLAIYSFAVAAAASLCVEKAGRRPLFLVSTAGMAVAFSCLTACAAVFQTTGNKDAAHGVVAFIFVGATFYPLAYTPLLVSYTVELVPFFLRAKGLAVMNLAVLIAIIFGQYINPIALQAIQWKYYLVYAIWIFVEFGCVYMWVVETKGRSLEETAVLFDGEDAARELAERAHAEAVGEARGDDVDEKKGSEIIMQEHVMPTNV</sequence>
<dbReference type="PROSITE" id="PS50850">
    <property type="entry name" value="MFS"/>
    <property type="match status" value="1"/>
</dbReference>
<dbReference type="STRING" id="1314781.A0A165PZD3"/>
<accession>A0A165PZD3</accession>
<dbReference type="FunFam" id="1.20.1250.20:FF:000117">
    <property type="entry name" value="MFS hexose transporter"/>
    <property type="match status" value="1"/>
</dbReference>
<comment type="subcellular location">
    <subcellularLocation>
        <location evidence="1">Membrane</location>
        <topology evidence="1">Multi-pass membrane protein</topology>
    </subcellularLocation>
</comment>
<feature type="domain" description="Major facilitator superfamily (MFS) profile" evidence="10">
    <location>
        <begin position="19"/>
        <end position="456"/>
    </location>
</feature>
<dbReference type="Pfam" id="PF00083">
    <property type="entry name" value="Sugar_tr"/>
    <property type="match status" value="1"/>
</dbReference>
<organism evidence="11 12">
    <name type="scientific">Exidia glandulosa HHB12029</name>
    <dbReference type="NCBI Taxonomy" id="1314781"/>
    <lineage>
        <taxon>Eukaryota</taxon>
        <taxon>Fungi</taxon>
        <taxon>Dikarya</taxon>
        <taxon>Basidiomycota</taxon>
        <taxon>Agaricomycotina</taxon>
        <taxon>Agaricomycetes</taxon>
        <taxon>Auriculariales</taxon>
        <taxon>Exidiaceae</taxon>
        <taxon>Exidia</taxon>
    </lineage>
</organism>